<feature type="binding site" description="axial binding residue" evidence="5">
    <location>
        <position position="490"/>
    </location>
    <ligand>
        <name>heme</name>
        <dbReference type="ChEBI" id="CHEBI:30413"/>
    </ligand>
    <ligandPart>
        <name>Fe</name>
        <dbReference type="ChEBI" id="CHEBI:18248"/>
    </ligandPart>
</feature>
<dbReference type="PRINTS" id="PR00385">
    <property type="entry name" value="P450"/>
</dbReference>
<evidence type="ECO:0000256" key="4">
    <source>
        <dbReference type="ARBA" id="ARBA00023004"/>
    </source>
</evidence>
<keyword evidence="4 5" id="KW-0408">Iron</keyword>
<dbReference type="PRINTS" id="PR00463">
    <property type="entry name" value="EP450I"/>
</dbReference>
<keyword evidence="9" id="KW-1185">Reference proteome</keyword>
<dbReference type="Proteomes" id="UP000696573">
    <property type="component" value="Unassembled WGS sequence"/>
</dbReference>
<dbReference type="Pfam" id="PF00067">
    <property type="entry name" value="p450"/>
    <property type="match status" value="1"/>
</dbReference>
<dbReference type="GO" id="GO:0005506">
    <property type="term" value="F:iron ion binding"/>
    <property type="evidence" value="ECO:0007669"/>
    <property type="project" value="InterPro"/>
</dbReference>
<evidence type="ECO:0000256" key="6">
    <source>
        <dbReference type="RuleBase" id="RU000461"/>
    </source>
</evidence>
<dbReference type="PANTHER" id="PTHR24305:SF172">
    <property type="entry name" value="P450, PUTATIVE (EUROFUNG)-RELATED"/>
    <property type="match status" value="1"/>
</dbReference>
<dbReference type="InterPro" id="IPR001128">
    <property type="entry name" value="Cyt_P450"/>
</dbReference>
<keyword evidence="2 5" id="KW-0349">Heme</keyword>
<name>A0A9N9YVI7_9HYPO</name>
<evidence type="ECO:0000256" key="5">
    <source>
        <dbReference type="PIRSR" id="PIRSR602401-1"/>
    </source>
</evidence>
<dbReference type="PROSITE" id="PS00086">
    <property type="entry name" value="CYTOCHROME_P450"/>
    <property type="match status" value="1"/>
</dbReference>
<dbReference type="GO" id="GO:0004497">
    <property type="term" value="F:monooxygenase activity"/>
    <property type="evidence" value="ECO:0007669"/>
    <property type="project" value="UniProtKB-KW"/>
</dbReference>
<dbReference type="PANTHER" id="PTHR24305">
    <property type="entry name" value="CYTOCHROME P450"/>
    <property type="match status" value="1"/>
</dbReference>
<protein>
    <submittedName>
        <fullName evidence="8">Uncharacterized protein</fullName>
    </submittedName>
</protein>
<proteinExistence type="inferred from homology"/>
<dbReference type="Gene3D" id="1.10.630.10">
    <property type="entry name" value="Cytochrome P450"/>
    <property type="match status" value="1"/>
</dbReference>
<keyword evidence="7" id="KW-1133">Transmembrane helix</keyword>
<dbReference type="InterPro" id="IPR036396">
    <property type="entry name" value="Cyt_P450_sf"/>
</dbReference>
<reference evidence="8" key="1">
    <citation type="submission" date="2021-10" db="EMBL/GenBank/DDBJ databases">
        <authorList>
            <person name="Piombo E."/>
        </authorList>
    </citation>
    <scope>NUCLEOTIDE SEQUENCE</scope>
</reference>
<dbReference type="EMBL" id="CABFNQ020000747">
    <property type="protein sequence ID" value="CAH0033267.1"/>
    <property type="molecule type" value="Genomic_DNA"/>
</dbReference>
<comment type="similarity">
    <text evidence="6">Belongs to the cytochrome P450 family.</text>
</comment>
<keyword evidence="3 5" id="KW-0479">Metal-binding</keyword>
<dbReference type="InterPro" id="IPR050121">
    <property type="entry name" value="Cytochrome_P450_monoxygenase"/>
</dbReference>
<dbReference type="InterPro" id="IPR002401">
    <property type="entry name" value="Cyt_P450_E_grp-I"/>
</dbReference>
<keyword evidence="7" id="KW-0472">Membrane</keyword>
<dbReference type="GO" id="GO:0020037">
    <property type="term" value="F:heme binding"/>
    <property type="evidence" value="ECO:0007669"/>
    <property type="project" value="InterPro"/>
</dbReference>
<dbReference type="SUPFAM" id="SSF48264">
    <property type="entry name" value="Cytochrome P450"/>
    <property type="match status" value="1"/>
</dbReference>
<dbReference type="InterPro" id="IPR017972">
    <property type="entry name" value="Cyt_P450_CS"/>
</dbReference>
<comment type="caution">
    <text evidence="8">The sequence shown here is derived from an EMBL/GenBank/DDBJ whole genome shotgun (WGS) entry which is preliminary data.</text>
</comment>
<dbReference type="AlphaFoldDB" id="A0A9N9YVI7"/>
<sequence length="544" mass="60556">MFVVDTLSLLFVEDPTCQALWLGLIPMVLGAGVIAWTVGRYYVDPKNLRRFPAPSVAAFTPLWSMWQSWKCVQTKAIHDAHEKLGPVVRVAPNHISFTDPAAYKDIYGHGAPIVKAEFYSHIADGNPSMSQATDKAVHAAKRRSLAHVFSAKEITAMEPRVMECVGRLLSALEIKAAGGNIGPDDSYPVSDGAFDVRPWLNMLSYDAITSMFFTRDYGFLTVGNDLCPSADKMGREKTVNAMDTFHSASRFNSTLAQLPLPLYKLGRKLLWFVHGNDSGSNFEGMSRAMVNYRLKHEPDGYDLFSRLPTAPTEKRPVPMPVDEIVAECATMLDAGNDTTQTTLTNCIYHLAANPEKQQKLYAALSTVYTADIAGEPRKMKVLSTTALQQVPYLRAVLEENWRCRPPVARGLPRQVTGAGATIAGHFIPGGVTVSASIYTLHRNKSLFRKPLEFIPERWMPEEEESGAWDETESKNLKDYCIPFSMGPRACIGRNLAYMEVSLVMAALVLNFEWELAQEGCDMLMLERFNFNPKELIVKAKARTQ</sequence>
<keyword evidence="6" id="KW-0560">Oxidoreductase</keyword>
<gene>
    <name evidence="8" type="ORF">CRHIZ90672A_00008628</name>
</gene>
<evidence type="ECO:0000256" key="3">
    <source>
        <dbReference type="ARBA" id="ARBA00022723"/>
    </source>
</evidence>
<evidence type="ECO:0000256" key="7">
    <source>
        <dbReference type="SAM" id="Phobius"/>
    </source>
</evidence>
<organism evidence="8 9">
    <name type="scientific">Clonostachys rhizophaga</name>
    <dbReference type="NCBI Taxonomy" id="160324"/>
    <lineage>
        <taxon>Eukaryota</taxon>
        <taxon>Fungi</taxon>
        <taxon>Dikarya</taxon>
        <taxon>Ascomycota</taxon>
        <taxon>Pezizomycotina</taxon>
        <taxon>Sordariomycetes</taxon>
        <taxon>Hypocreomycetidae</taxon>
        <taxon>Hypocreales</taxon>
        <taxon>Bionectriaceae</taxon>
        <taxon>Clonostachys</taxon>
    </lineage>
</organism>
<dbReference type="GO" id="GO:0016705">
    <property type="term" value="F:oxidoreductase activity, acting on paired donors, with incorporation or reduction of molecular oxygen"/>
    <property type="evidence" value="ECO:0007669"/>
    <property type="project" value="InterPro"/>
</dbReference>
<evidence type="ECO:0000313" key="8">
    <source>
        <dbReference type="EMBL" id="CAH0033267.1"/>
    </source>
</evidence>
<evidence type="ECO:0000313" key="9">
    <source>
        <dbReference type="Proteomes" id="UP000696573"/>
    </source>
</evidence>
<keyword evidence="7" id="KW-0812">Transmembrane</keyword>
<dbReference type="CDD" id="cd11061">
    <property type="entry name" value="CYP67-like"/>
    <property type="match status" value="1"/>
</dbReference>
<evidence type="ECO:0000256" key="1">
    <source>
        <dbReference type="ARBA" id="ARBA00001971"/>
    </source>
</evidence>
<dbReference type="OrthoDB" id="2789670at2759"/>
<keyword evidence="6" id="KW-0503">Monooxygenase</keyword>
<comment type="cofactor">
    <cofactor evidence="1 5">
        <name>heme</name>
        <dbReference type="ChEBI" id="CHEBI:30413"/>
    </cofactor>
</comment>
<evidence type="ECO:0000256" key="2">
    <source>
        <dbReference type="ARBA" id="ARBA00022617"/>
    </source>
</evidence>
<feature type="transmembrane region" description="Helical" evidence="7">
    <location>
        <begin position="20"/>
        <end position="43"/>
    </location>
</feature>
<accession>A0A9N9YVI7</accession>